<name>A0A8J9Y2Q7_9NEOP</name>
<feature type="compositionally biased region" description="Basic and acidic residues" evidence="2">
    <location>
        <begin position="71"/>
        <end position="98"/>
    </location>
</feature>
<dbReference type="AlphaFoldDB" id="A0A8J9Y2Q7"/>
<organism evidence="3 4">
    <name type="scientific">Brenthis ino</name>
    <name type="common">lesser marbled fritillary</name>
    <dbReference type="NCBI Taxonomy" id="405034"/>
    <lineage>
        <taxon>Eukaryota</taxon>
        <taxon>Metazoa</taxon>
        <taxon>Ecdysozoa</taxon>
        <taxon>Arthropoda</taxon>
        <taxon>Hexapoda</taxon>
        <taxon>Insecta</taxon>
        <taxon>Pterygota</taxon>
        <taxon>Neoptera</taxon>
        <taxon>Endopterygota</taxon>
        <taxon>Lepidoptera</taxon>
        <taxon>Glossata</taxon>
        <taxon>Ditrysia</taxon>
        <taxon>Papilionoidea</taxon>
        <taxon>Nymphalidae</taxon>
        <taxon>Heliconiinae</taxon>
        <taxon>Argynnini</taxon>
        <taxon>Brenthis</taxon>
    </lineage>
</organism>
<feature type="coiled-coil region" evidence="1">
    <location>
        <begin position="27"/>
        <end position="54"/>
    </location>
</feature>
<evidence type="ECO:0000313" key="3">
    <source>
        <dbReference type="EMBL" id="CAH0716664.1"/>
    </source>
</evidence>
<dbReference type="OrthoDB" id="10357836at2759"/>
<evidence type="ECO:0000256" key="1">
    <source>
        <dbReference type="SAM" id="Coils"/>
    </source>
</evidence>
<proteinExistence type="predicted"/>
<feature type="region of interest" description="Disordered" evidence="2">
    <location>
        <begin position="66"/>
        <end position="105"/>
    </location>
</feature>
<reference evidence="3" key="1">
    <citation type="submission" date="2021-12" db="EMBL/GenBank/DDBJ databases">
        <authorList>
            <person name="Martin H S."/>
        </authorList>
    </citation>
    <scope>NUCLEOTIDE SEQUENCE</scope>
</reference>
<evidence type="ECO:0000313" key="4">
    <source>
        <dbReference type="Proteomes" id="UP000838878"/>
    </source>
</evidence>
<evidence type="ECO:0000256" key="2">
    <source>
        <dbReference type="SAM" id="MobiDB-lite"/>
    </source>
</evidence>
<protein>
    <submittedName>
        <fullName evidence="3">Uncharacterized protein</fullName>
    </submittedName>
</protein>
<gene>
    <name evidence="3" type="ORF">BINO364_LOCUS3383</name>
</gene>
<feature type="non-terminal residue" evidence="3">
    <location>
        <position position="105"/>
    </location>
</feature>
<sequence>MTIVHSTFSITSLQRTEQLTEEEIDLFRKCIDEIAENQEKLQQYENKVEIVHELIEDTTVLEEAGVSIKEASGKSEDPQTEDVHSESTEKINKPEKGVVDGGKCL</sequence>
<keyword evidence="1" id="KW-0175">Coiled coil</keyword>
<dbReference type="EMBL" id="OV170231">
    <property type="protein sequence ID" value="CAH0716664.1"/>
    <property type="molecule type" value="Genomic_DNA"/>
</dbReference>
<accession>A0A8J9Y2Q7</accession>
<keyword evidence="4" id="KW-1185">Reference proteome</keyword>
<dbReference type="Proteomes" id="UP000838878">
    <property type="component" value="Chromosome 11"/>
</dbReference>